<sequence length="95" mass="10545">MALIRAGGGVTDIRGGFGGVYFTRDKSGLHCTAKPRRVRQRTANQNKQRAAFSKARTYSTDNRVVSYNIYRALNGLPPAMPPPDYQPPHLQEPKS</sequence>
<reference evidence="2" key="1">
    <citation type="journal article" date="2014" name="Front. Microbiol.">
        <title>High frequency of phylogenetically diverse reductive dehalogenase-homologous genes in deep subseafloor sedimentary metagenomes.</title>
        <authorList>
            <person name="Kawai M."/>
            <person name="Futagami T."/>
            <person name="Toyoda A."/>
            <person name="Takaki Y."/>
            <person name="Nishi S."/>
            <person name="Hori S."/>
            <person name="Arai W."/>
            <person name="Tsubouchi T."/>
            <person name="Morono Y."/>
            <person name="Uchiyama I."/>
            <person name="Ito T."/>
            <person name="Fujiyama A."/>
            <person name="Inagaki F."/>
            <person name="Takami H."/>
        </authorList>
    </citation>
    <scope>NUCLEOTIDE SEQUENCE</scope>
    <source>
        <strain evidence="2">Expedition CK06-06</strain>
    </source>
</reference>
<evidence type="ECO:0000313" key="2">
    <source>
        <dbReference type="EMBL" id="GAI57428.1"/>
    </source>
</evidence>
<dbReference type="EMBL" id="BARV01038134">
    <property type="protein sequence ID" value="GAI57428.1"/>
    <property type="molecule type" value="Genomic_DNA"/>
</dbReference>
<comment type="caution">
    <text evidence="2">The sequence shown here is derived from an EMBL/GenBank/DDBJ whole genome shotgun (WGS) entry which is preliminary data.</text>
</comment>
<evidence type="ECO:0000256" key="1">
    <source>
        <dbReference type="SAM" id="MobiDB-lite"/>
    </source>
</evidence>
<gene>
    <name evidence="2" type="ORF">S06H3_58834</name>
</gene>
<organism evidence="2">
    <name type="scientific">marine sediment metagenome</name>
    <dbReference type="NCBI Taxonomy" id="412755"/>
    <lineage>
        <taxon>unclassified sequences</taxon>
        <taxon>metagenomes</taxon>
        <taxon>ecological metagenomes</taxon>
    </lineage>
</organism>
<name>X1PNJ8_9ZZZZ</name>
<feature type="region of interest" description="Disordered" evidence="1">
    <location>
        <begin position="36"/>
        <end position="56"/>
    </location>
</feature>
<dbReference type="AlphaFoldDB" id="X1PNJ8"/>
<feature type="region of interest" description="Disordered" evidence="1">
    <location>
        <begin position="76"/>
        <end position="95"/>
    </location>
</feature>
<proteinExistence type="predicted"/>
<accession>X1PNJ8</accession>
<protein>
    <submittedName>
        <fullName evidence="2">Uncharacterized protein</fullName>
    </submittedName>
</protein>